<name>A0A5B9W7A2_9BACT</name>
<evidence type="ECO:0000313" key="5">
    <source>
        <dbReference type="Proteomes" id="UP000324233"/>
    </source>
</evidence>
<feature type="transmembrane region" description="Helical" evidence="2">
    <location>
        <begin position="135"/>
        <end position="152"/>
    </location>
</feature>
<protein>
    <recommendedName>
        <fullName evidence="3">Glycosyltransferase RgtA/B/C/D-like domain-containing protein</fullName>
    </recommendedName>
</protein>
<gene>
    <name evidence="4" type="ORF">OJF2_43670</name>
</gene>
<sequence>MTTMAGRAQEPAAIAEAAPATEAPAPRPARWWPASLAVFTLSLVALAPTTGDIGLTWDEPAYRYSQVMSAQWWEQLARVRSRDDLRALLDPDALLFYWPYGRYGINFHPPLAGQLNLAAHAAFGGFMKDIPSRRMASVIEFALTIAVGFHFLARRYGMLPALTMAGSLLSLPRLYGQAHLIDTDIPGLLLWAAASLAFWNGLYEEEGRRWRVLVGILTGLAFIEKMSAVTVILPLIAWLAATRLPKALVGRGARLAWLDALVTAGPMLVPLGMAFLEIQSLQRQLLPPKDADLFLQRPAADLPGWILAVPLGVWVVRRLLGRIFGRSPLWGAERPGLETWTAALAFGPVIGWLGNPAWWRETLPRLAHYYALNADREGALPDIHNIYFGQGYEFTLPWHNAWVLMAITVPIPVLAAAAVGVARGLAGARRDRLPLYFLLQFLTLPALRMLPVPAHDGVRLFLPTFFFLSAFAGWGADAAARGLARVARLPYRLAGAATAAAVVIPGAVATARIHPYELSYYNALVGGPRGAWHRGFELTYWLDAFNGPVLDELNARLPTGVEVDDPNKLTNPMTMKELQDLGALRADIRLGPDVREHGGTYERIGYAWLQTQDSKATPFTRLLFAMRPWYASEPRQLDGLRAATVADTVAVTRAWALELLMDAPDPLPPSRPKLARPMANQAVLRWAREDPKGLEDAAKALAAGGEAANAPAASRLMHQMTDRRNQRESEVRRFLLTRLLKARPRALAEGVRMLVDRPDAIVEVMTRYGYTDPEWIGGYLDRDLPPGS</sequence>
<evidence type="ECO:0000256" key="1">
    <source>
        <dbReference type="SAM" id="MobiDB-lite"/>
    </source>
</evidence>
<keyword evidence="2" id="KW-0472">Membrane</keyword>
<evidence type="ECO:0000256" key="2">
    <source>
        <dbReference type="SAM" id="Phobius"/>
    </source>
</evidence>
<feature type="transmembrane region" description="Helical" evidence="2">
    <location>
        <begin position="215"/>
        <end position="241"/>
    </location>
</feature>
<dbReference type="EMBL" id="CP042997">
    <property type="protein sequence ID" value="QEH35810.1"/>
    <property type="molecule type" value="Genomic_DNA"/>
</dbReference>
<reference evidence="4 5" key="1">
    <citation type="submission" date="2019-08" db="EMBL/GenBank/DDBJ databases">
        <title>Deep-cultivation of Planctomycetes and their phenomic and genomic characterization uncovers novel biology.</title>
        <authorList>
            <person name="Wiegand S."/>
            <person name="Jogler M."/>
            <person name="Boedeker C."/>
            <person name="Pinto D."/>
            <person name="Vollmers J."/>
            <person name="Rivas-Marin E."/>
            <person name="Kohn T."/>
            <person name="Peeters S.H."/>
            <person name="Heuer A."/>
            <person name="Rast P."/>
            <person name="Oberbeckmann S."/>
            <person name="Bunk B."/>
            <person name="Jeske O."/>
            <person name="Meyerdierks A."/>
            <person name="Storesund J.E."/>
            <person name="Kallscheuer N."/>
            <person name="Luecker S."/>
            <person name="Lage O.M."/>
            <person name="Pohl T."/>
            <person name="Merkel B.J."/>
            <person name="Hornburger P."/>
            <person name="Mueller R.-W."/>
            <person name="Bruemmer F."/>
            <person name="Labrenz M."/>
            <person name="Spormann A.M."/>
            <person name="Op den Camp H."/>
            <person name="Overmann J."/>
            <person name="Amann R."/>
            <person name="Jetten M.S.M."/>
            <person name="Mascher T."/>
            <person name="Medema M.H."/>
            <person name="Devos D.P."/>
            <person name="Kaster A.-K."/>
            <person name="Ovreas L."/>
            <person name="Rohde M."/>
            <person name="Galperin M.Y."/>
            <person name="Jogler C."/>
        </authorList>
    </citation>
    <scope>NUCLEOTIDE SEQUENCE [LARGE SCALE GENOMIC DNA]</scope>
    <source>
        <strain evidence="4 5">OJF2</strain>
    </source>
</reference>
<feature type="domain" description="Glycosyltransferase RgtA/B/C/D-like" evidence="3">
    <location>
        <begin position="127"/>
        <end position="268"/>
    </location>
</feature>
<accession>A0A5B9W7A2</accession>
<organism evidence="4 5">
    <name type="scientific">Aquisphaera giovannonii</name>
    <dbReference type="NCBI Taxonomy" id="406548"/>
    <lineage>
        <taxon>Bacteria</taxon>
        <taxon>Pseudomonadati</taxon>
        <taxon>Planctomycetota</taxon>
        <taxon>Planctomycetia</taxon>
        <taxon>Isosphaerales</taxon>
        <taxon>Isosphaeraceae</taxon>
        <taxon>Aquisphaera</taxon>
    </lineage>
</organism>
<keyword evidence="2" id="KW-0812">Transmembrane</keyword>
<feature type="transmembrane region" description="Helical" evidence="2">
    <location>
        <begin position="491"/>
        <end position="511"/>
    </location>
</feature>
<keyword evidence="2" id="KW-1133">Transmembrane helix</keyword>
<dbReference type="Proteomes" id="UP000324233">
    <property type="component" value="Chromosome"/>
</dbReference>
<evidence type="ECO:0000259" key="3">
    <source>
        <dbReference type="Pfam" id="PF13231"/>
    </source>
</evidence>
<feature type="transmembrane region" description="Helical" evidence="2">
    <location>
        <begin position="460"/>
        <end position="479"/>
    </location>
</feature>
<feature type="transmembrane region" description="Helical" evidence="2">
    <location>
        <begin position="401"/>
        <end position="421"/>
    </location>
</feature>
<dbReference type="Pfam" id="PF13231">
    <property type="entry name" value="PMT_2"/>
    <property type="match status" value="1"/>
</dbReference>
<dbReference type="AlphaFoldDB" id="A0A5B9W7A2"/>
<feature type="region of interest" description="Disordered" evidence="1">
    <location>
        <begin position="1"/>
        <end position="26"/>
    </location>
</feature>
<dbReference type="KEGG" id="agv:OJF2_43670"/>
<keyword evidence="5" id="KW-1185">Reference proteome</keyword>
<feature type="transmembrane region" description="Helical" evidence="2">
    <location>
        <begin position="433"/>
        <end position="454"/>
    </location>
</feature>
<proteinExistence type="predicted"/>
<dbReference type="InterPro" id="IPR038731">
    <property type="entry name" value="RgtA/B/C-like"/>
</dbReference>
<feature type="transmembrane region" description="Helical" evidence="2">
    <location>
        <begin position="187"/>
        <end position="203"/>
    </location>
</feature>
<evidence type="ECO:0000313" key="4">
    <source>
        <dbReference type="EMBL" id="QEH35810.1"/>
    </source>
</evidence>